<dbReference type="SUPFAM" id="SSF52540">
    <property type="entry name" value="P-loop containing nucleoside triphosphate hydrolases"/>
    <property type="match status" value="1"/>
</dbReference>
<keyword evidence="2 9" id="KW-0808">Transferase</keyword>
<dbReference type="EC" id="2.7.7.4" evidence="9"/>
<evidence type="ECO:0000256" key="3">
    <source>
        <dbReference type="ARBA" id="ARBA00022695"/>
    </source>
</evidence>
<keyword evidence="4 9" id="KW-0547">Nucleotide-binding</keyword>
<comment type="pathway">
    <text evidence="1 9">Sulfur metabolism; hydrogen sulfide biosynthesis; sulfite from sulfate: step 1/3.</text>
</comment>
<evidence type="ECO:0000256" key="4">
    <source>
        <dbReference type="ARBA" id="ARBA00022741"/>
    </source>
</evidence>
<dbReference type="InterPro" id="IPR041757">
    <property type="entry name" value="CysN_GTP-bd"/>
</dbReference>
<evidence type="ECO:0000256" key="5">
    <source>
        <dbReference type="ARBA" id="ARBA00022840"/>
    </source>
</evidence>
<dbReference type="InterPro" id="IPR031157">
    <property type="entry name" value="G_TR_CS"/>
</dbReference>
<dbReference type="PANTHER" id="PTHR23115">
    <property type="entry name" value="TRANSLATION FACTOR"/>
    <property type="match status" value="1"/>
</dbReference>
<dbReference type="Gene3D" id="3.40.50.300">
    <property type="entry name" value="P-loop containing nucleotide triphosphate hydrolases"/>
    <property type="match status" value="1"/>
</dbReference>
<comment type="catalytic activity">
    <reaction evidence="9">
        <text>sulfate + ATP + H(+) = adenosine 5'-phosphosulfate + diphosphate</text>
        <dbReference type="Rhea" id="RHEA:18133"/>
        <dbReference type="ChEBI" id="CHEBI:15378"/>
        <dbReference type="ChEBI" id="CHEBI:16189"/>
        <dbReference type="ChEBI" id="CHEBI:30616"/>
        <dbReference type="ChEBI" id="CHEBI:33019"/>
        <dbReference type="ChEBI" id="CHEBI:58243"/>
        <dbReference type="EC" id="2.7.7.4"/>
    </reaction>
</comment>
<dbReference type="InterPro" id="IPR050100">
    <property type="entry name" value="TRAFAC_GTPase_members"/>
</dbReference>
<dbReference type="NCBIfam" id="NF004035">
    <property type="entry name" value="PRK05506.1"/>
    <property type="match status" value="1"/>
</dbReference>
<dbReference type="AlphaFoldDB" id="A0A3Q8XD85"/>
<organism evidence="10 11">
    <name type="scientific">Acinetobacter johnsonii</name>
    <dbReference type="NCBI Taxonomy" id="40214"/>
    <lineage>
        <taxon>Bacteria</taxon>
        <taxon>Pseudomonadati</taxon>
        <taxon>Pseudomonadota</taxon>
        <taxon>Gammaproteobacteria</taxon>
        <taxon>Moraxellales</taxon>
        <taxon>Moraxellaceae</taxon>
        <taxon>Acinetobacter</taxon>
    </lineage>
</organism>
<dbReference type="InterPro" id="IPR044139">
    <property type="entry name" value="CysN_NoDQ_III"/>
</dbReference>
<keyword evidence="5 9" id="KW-0067">ATP-binding</keyword>
<evidence type="ECO:0000313" key="10">
    <source>
        <dbReference type="EMBL" id="AZN63493.1"/>
    </source>
</evidence>
<keyword evidence="3 9" id="KW-0548">Nucleotidyltransferase</keyword>
<dbReference type="Pfam" id="PF00009">
    <property type="entry name" value="GTP_EFTU"/>
    <property type="match status" value="1"/>
</dbReference>
<sequence length="538" mass="58797">MSHQSELISQDILGYLKQHENKDLLRFLTCGNVDDGKSTLIGRLLYDSKLIYEDQLQAVTRDSKKVGTTGDAPDLALLVDGLQAEREQGITIDVAYRYFSTEKRKFIIADTPGHEQYTRNMATGASTCDLAIILIDARYGVQTQTRRHTYIASLLGIKNIIVAINKMDLVEFSEARFNEIQTEYAGFVAQLGDRKPNNIIFTPISALNGDNVVNKSPNTPWYTGETLMGTLESVEINRSSVTNDFRFPVQYVNRPNLDFRGFCGTVALGDVSVGDKIVALPSGKSSTVKEIVTYDGNLERAVAGQAVTLTLNDEIDISRGNVLVRADQAAPEISRSVNATVVWMADQPLVIGKLYNLKVGTQTVPAKVTAINYRTNVNTLEKVQVDSLELNAIANVTVEFDAPVVFDRYQDSRYTGSFIFIDRLNNVTIGAGMVEESVEWSAHSNPVTAEDRAARLGQKPAAVTVSAKALENAQALENLLIQQGVVAIAKAGLTADQVALVRETGVVVVTDLVDGTDVAFTQDAVEELADKIVELVRL</sequence>
<dbReference type="SUPFAM" id="SSF50465">
    <property type="entry name" value="EF-Tu/eEF-1alpha/eIF2-gamma C-terminal domain"/>
    <property type="match status" value="1"/>
</dbReference>
<feature type="binding site" evidence="9">
    <location>
        <begin position="31"/>
        <end position="38"/>
    </location>
    <ligand>
        <name>GTP</name>
        <dbReference type="ChEBI" id="CHEBI:37565"/>
    </ligand>
</feature>
<dbReference type="FunFam" id="3.40.50.300:FF:000119">
    <property type="entry name" value="Sulfate adenylyltransferase subunit 1"/>
    <property type="match status" value="1"/>
</dbReference>
<dbReference type="EMBL" id="CP022298">
    <property type="protein sequence ID" value="AZN63493.1"/>
    <property type="molecule type" value="Genomic_DNA"/>
</dbReference>
<evidence type="ECO:0000256" key="1">
    <source>
        <dbReference type="ARBA" id="ARBA00005048"/>
    </source>
</evidence>
<accession>A0A3Q8XD85</accession>
<dbReference type="HAMAP" id="MF_00062">
    <property type="entry name" value="Sulf_adenylyltr_sub1"/>
    <property type="match status" value="1"/>
</dbReference>
<comment type="similarity">
    <text evidence="9">Belongs to the TRAFAC class translation factor GTPase superfamily. Classic translation factor GTPase family. CysN/NodQ subfamily.</text>
</comment>
<dbReference type="FunFam" id="2.40.30.10:FF:000027">
    <property type="entry name" value="Sulfate adenylyltransferase subunit 1"/>
    <property type="match status" value="1"/>
</dbReference>
<dbReference type="GO" id="GO:0070814">
    <property type="term" value="P:hydrogen sulfide biosynthetic process"/>
    <property type="evidence" value="ECO:0007669"/>
    <property type="project" value="UniProtKB-UniRule"/>
</dbReference>
<dbReference type="InterPro" id="IPR009001">
    <property type="entry name" value="Transl_elong_EF1A/Init_IF2_C"/>
</dbReference>
<dbReference type="GO" id="GO:0005524">
    <property type="term" value="F:ATP binding"/>
    <property type="evidence" value="ECO:0007669"/>
    <property type="project" value="UniProtKB-KW"/>
</dbReference>
<dbReference type="Proteomes" id="UP000276980">
    <property type="component" value="Chromosome"/>
</dbReference>
<comment type="subunit">
    <text evidence="8">Heterodimer composed of CysD, the smaller subunit, and CysNC.</text>
</comment>
<dbReference type="InterPro" id="IPR009000">
    <property type="entry name" value="Transl_B-barrel_sf"/>
</dbReference>
<keyword evidence="6 9" id="KW-0342">GTP-binding</keyword>
<dbReference type="UniPathway" id="UPA00140">
    <property type="reaction ID" value="UER00204"/>
</dbReference>
<dbReference type="CDD" id="cd04095">
    <property type="entry name" value="CysN_NoDQ_III"/>
    <property type="match status" value="1"/>
</dbReference>
<evidence type="ECO:0000313" key="11">
    <source>
        <dbReference type="Proteomes" id="UP000276980"/>
    </source>
</evidence>
<dbReference type="GO" id="GO:0003924">
    <property type="term" value="F:GTPase activity"/>
    <property type="evidence" value="ECO:0007669"/>
    <property type="project" value="InterPro"/>
</dbReference>
<feature type="binding site" evidence="9">
    <location>
        <begin position="165"/>
        <end position="168"/>
    </location>
    <ligand>
        <name>GTP</name>
        <dbReference type="ChEBI" id="CHEBI:37565"/>
    </ligand>
</feature>
<dbReference type="SUPFAM" id="SSF50447">
    <property type="entry name" value="Translation proteins"/>
    <property type="match status" value="1"/>
</dbReference>
<dbReference type="PRINTS" id="PR00315">
    <property type="entry name" value="ELONGATNFCT"/>
</dbReference>
<dbReference type="InterPro" id="IPR005225">
    <property type="entry name" value="Small_GTP-bd"/>
</dbReference>
<dbReference type="NCBIfam" id="TIGR02034">
    <property type="entry name" value="CysN"/>
    <property type="match status" value="1"/>
</dbReference>
<dbReference type="GO" id="GO:0000103">
    <property type="term" value="P:sulfate assimilation"/>
    <property type="evidence" value="ECO:0007669"/>
    <property type="project" value="UniProtKB-UniRule"/>
</dbReference>
<dbReference type="CDD" id="cd03695">
    <property type="entry name" value="CysN_NodQ_II"/>
    <property type="match status" value="1"/>
</dbReference>
<dbReference type="InterPro" id="IPR000795">
    <property type="entry name" value="T_Tr_GTP-bd_dom"/>
</dbReference>
<dbReference type="InterPro" id="IPR027417">
    <property type="entry name" value="P-loop_NTPase"/>
</dbReference>
<dbReference type="NCBIfam" id="TIGR00231">
    <property type="entry name" value="small_GTP"/>
    <property type="match status" value="1"/>
</dbReference>
<dbReference type="InterPro" id="IPR011779">
    <property type="entry name" value="SO4_adenylTrfase_lsu"/>
</dbReference>
<evidence type="ECO:0000256" key="6">
    <source>
        <dbReference type="ARBA" id="ARBA00023134"/>
    </source>
</evidence>
<evidence type="ECO:0000256" key="8">
    <source>
        <dbReference type="ARBA" id="ARBA00062688"/>
    </source>
</evidence>
<dbReference type="GO" id="GO:0005525">
    <property type="term" value="F:GTP binding"/>
    <property type="evidence" value="ECO:0007669"/>
    <property type="project" value="UniProtKB-UniRule"/>
</dbReference>
<evidence type="ECO:0000256" key="9">
    <source>
        <dbReference type="HAMAP-Rule" id="MF_00062"/>
    </source>
</evidence>
<evidence type="ECO:0000256" key="2">
    <source>
        <dbReference type="ARBA" id="ARBA00022679"/>
    </source>
</evidence>
<protein>
    <recommendedName>
        <fullName evidence="9">Sulfate adenylyltransferase subunit 1</fullName>
        <ecNumber evidence="9">2.7.7.4</ecNumber>
    </recommendedName>
    <alternativeName>
        <fullName evidence="9">ATP-sulfurylase large subunit</fullName>
    </alternativeName>
    <alternativeName>
        <fullName evidence="9">Sulfate adenylate transferase</fullName>
        <shortName evidence="9">SAT</shortName>
    </alternativeName>
</protein>
<feature type="binding site" evidence="9">
    <location>
        <begin position="110"/>
        <end position="114"/>
    </location>
    <ligand>
        <name>GTP</name>
        <dbReference type="ChEBI" id="CHEBI:37565"/>
    </ligand>
</feature>
<evidence type="ECO:0000256" key="7">
    <source>
        <dbReference type="ARBA" id="ARBA00055271"/>
    </source>
</evidence>
<name>A0A3Q8XD85_ACIJO</name>
<dbReference type="GO" id="GO:0004781">
    <property type="term" value="F:sulfate adenylyltransferase (ATP) activity"/>
    <property type="evidence" value="ECO:0007669"/>
    <property type="project" value="UniProtKB-UniRule"/>
</dbReference>
<dbReference type="NCBIfam" id="NF003478">
    <property type="entry name" value="PRK05124.1"/>
    <property type="match status" value="1"/>
</dbReference>
<reference evidence="10 11" key="1">
    <citation type="submission" date="2017-06" db="EMBL/GenBank/DDBJ databases">
        <title>Complete Genome Sequence of the Carbazole-Degrading Bacterium Acinetobacter johnsonii IC001.</title>
        <authorList>
            <person name="Vejarano F."/>
            <person name="Suzuki-Minakuchi C."/>
            <person name="Ohtsubo Y."/>
            <person name="Tsuda M."/>
            <person name="Okada K."/>
            <person name="Nojiri H."/>
        </authorList>
    </citation>
    <scope>NUCLEOTIDE SEQUENCE [LARGE SCALE GENOMIC DNA]</scope>
    <source>
        <strain evidence="10 11">IC001</strain>
    </source>
</reference>
<dbReference type="PROSITE" id="PS00301">
    <property type="entry name" value="G_TR_1"/>
    <property type="match status" value="1"/>
</dbReference>
<dbReference type="Gene3D" id="2.40.30.10">
    <property type="entry name" value="Translation factors"/>
    <property type="match status" value="2"/>
</dbReference>
<dbReference type="InterPro" id="IPR044138">
    <property type="entry name" value="CysN_II"/>
</dbReference>
<gene>
    <name evidence="9" type="primary">cysN</name>
    <name evidence="10" type="ORF">CFH90_05425</name>
</gene>
<dbReference type="CDD" id="cd04166">
    <property type="entry name" value="CysN_ATPS"/>
    <property type="match status" value="1"/>
</dbReference>
<dbReference type="RefSeq" id="WP_005399866.1">
    <property type="nucleotide sequence ID" value="NZ_CANLDV010000015.1"/>
</dbReference>
<dbReference type="InterPro" id="IPR054696">
    <property type="entry name" value="GTP-eEF1A_C"/>
</dbReference>
<dbReference type="PROSITE" id="PS51722">
    <property type="entry name" value="G_TR_2"/>
    <property type="match status" value="1"/>
</dbReference>
<proteinExistence type="inferred from homology"/>
<comment type="function">
    <text evidence="7 9">With CysD forms the ATP sulfurylase (ATPS) that catalyzes the adenylation of sulfate producing adenosine 5'-phosphosulfate (APS) and diphosphate, the first enzymatic step in sulfur assimilation pathway. APS synthesis involves the formation of a high-energy phosphoric-sulfuric acid anhydride bond driven by GTP hydrolysis by CysN coupled to ATP hydrolysis by CysD.</text>
</comment>
<dbReference type="Pfam" id="PF22594">
    <property type="entry name" value="GTP-eEF1A_C"/>
    <property type="match status" value="1"/>
</dbReference>